<keyword evidence="1" id="KW-0732">Signal</keyword>
<dbReference type="Proteomes" id="UP001320420">
    <property type="component" value="Unassembled WGS sequence"/>
</dbReference>
<sequence length="189" mass="20088">MVSFSAFALLAAPLALAGSSRVARSSMPETFSLYAYGKGIGGSPVFYHDNLAYLGDPRDLNGSMHDIVLFHNDDGTLVANENATASGDAEAWSNLTFYVPGPTSTAHQVGFTNTTGSSDISTTDFTFYGGVILHKQDSKLLTLWYASPTDTDGIYTLNWNDTGDSSTDGNIIVSLKAKAPTRPAIPPRP</sequence>
<gene>
    <name evidence="2" type="ORF">SLS62_003701</name>
</gene>
<evidence type="ECO:0000256" key="1">
    <source>
        <dbReference type="SAM" id="SignalP"/>
    </source>
</evidence>
<feature type="signal peptide" evidence="1">
    <location>
        <begin position="1"/>
        <end position="17"/>
    </location>
</feature>
<evidence type="ECO:0000313" key="2">
    <source>
        <dbReference type="EMBL" id="KAK7754408.1"/>
    </source>
</evidence>
<organism evidence="2 3">
    <name type="scientific">Diatrype stigma</name>
    <dbReference type="NCBI Taxonomy" id="117547"/>
    <lineage>
        <taxon>Eukaryota</taxon>
        <taxon>Fungi</taxon>
        <taxon>Dikarya</taxon>
        <taxon>Ascomycota</taxon>
        <taxon>Pezizomycotina</taxon>
        <taxon>Sordariomycetes</taxon>
        <taxon>Xylariomycetidae</taxon>
        <taxon>Xylariales</taxon>
        <taxon>Diatrypaceae</taxon>
        <taxon>Diatrype</taxon>
    </lineage>
</organism>
<feature type="chain" id="PRO_5042956508" evidence="1">
    <location>
        <begin position="18"/>
        <end position="189"/>
    </location>
</feature>
<name>A0AAN9UUN3_9PEZI</name>
<protein>
    <submittedName>
        <fullName evidence="2">Uncharacterized protein</fullName>
    </submittedName>
</protein>
<reference evidence="2 3" key="1">
    <citation type="submission" date="2024-02" db="EMBL/GenBank/DDBJ databases">
        <title>De novo assembly and annotation of 12 fungi associated with fruit tree decline syndrome in Ontario, Canada.</title>
        <authorList>
            <person name="Sulman M."/>
            <person name="Ellouze W."/>
            <person name="Ilyukhin E."/>
        </authorList>
    </citation>
    <scope>NUCLEOTIDE SEQUENCE [LARGE SCALE GENOMIC DNA]</scope>
    <source>
        <strain evidence="2 3">M11/M66-122</strain>
    </source>
</reference>
<keyword evidence="3" id="KW-1185">Reference proteome</keyword>
<dbReference type="AlphaFoldDB" id="A0AAN9UUN3"/>
<accession>A0AAN9UUN3</accession>
<proteinExistence type="predicted"/>
<dbReference type="EMBL" id="JAKJXP020000021">
    <property type="protein sequence ID" value="KAK7754408.1"/>
    <property type="molecule type" value="Genomic_DNA"/>
</dbReference>
<comment type="caution">
    <text evidence="2">The sequence shown here is derived from an EMBL/GenBank/DDBJ whole genome shotgun (WGS) entry which is preliminary data.</text>
</comment>
<evidence type="ECO:0000313" key="3">
    <source>
        <dbReference type="Proteomes" id="UP001320420"/>
    </source>
</evidence>